<keyword evidence="1" id="KW-0645">Protease</keyword>
<dbReference type="GO" id="GO:0008233">
    <property type="term" value="F:peptidase activity"/>
    <property type="evidence" value="ECO:0007669"/>
    <property type="project" value="UniProtKB-KW"/>
</dbReference>
<dbReference type="EMBL" id="CP031001">
    <property type="protein sequence ID" value="QHN78292.1"/>
    <property type="molecule type" value="Genomic_DNA"/>
</dbReference>
<name>A0A6B9VDC8_ARAHY</name>
<reference evidence="1 2" key="1">
    <citation type="submission" date="2020-01" db="EMBL/GenBank/DDBJ databases">
        <title>Genome sequence of Arachis hypogaea, cultivar Shitouqi.</title>
        <authorList>
            <person name="Zhuang W."/>
            <person name="Chen H."/>
            <person name="Varshney R."/>
            <person name="Wang D."/>
            <person name="Ming R."/>
        </authorList>
    </citation>
    <scope>NUCLEOTIDE SEQUENCE [LARGE SCALE GENOMIC DNA]</scope>
    <source>
        <tissue evidence="1">Young leaf</tissue>
    </source>
</reference>
<dbReference type="GO" id="GO:0006508">
    <property type="term" value="P:proteolysis"/>
    <property type="evidence" value="ECO:0007669"/>
    <property type="project" value="UniProtKB-KW"/>
</dbReference>
<gene>
    <name evidence="1" type="ORF">DS421_19g660130</name>
</gene>
<organism evidence="1 2">
    <name type="scientific">Arachis hypogaea</name>
    <name type="common">Peanut</name>
    <dbReference type="NCBI Taxonomy" id="3818"/>
    <lineage>
        <taxon>Eukaryota</taxon>
        <taxon>Viridiplantae</taxon>
        <taxon>Streptophyta</taxon>
        <taxon>Embryophyta</taxon>
        <taxon>Tracheophyta</taxon>
        <taxon>Spermatophyta</taxon>
        <taxon>Magnoliopsida</taxon>
        <taxon>eudicotyledons</taxon>
        <taxon>Gunneridae</taxon>
        <taxon>Pentapetalae</taxon>
        <taxon>rosids</taxon>
        <taxon>fabids</taxon>
        <taxon>Fabales</taxon>
        <taxon>Fabaceae</taxon>
        <taxon>Papilionoideae</taxon>
        <taxon>50 kb inversion clade</taxon>
        <taxon>dalbergioids sensu lato</taxon>
        <taxon>Dalbergieae</taxon>
        <taxon>Pterocarpus clade</taxon>
        <taxon>Arachis</taxon>
    </lineage>
</organism>
<dbReference type="Proteomes" id="UP000464620">
    <property type="component" value="Chromosome B09"/>
</dbReference>
<evidence type="ECO:0000313" key="2">
    <source>
        <dbReference type="Proteomes" id="UP000464620"/>
    </source>
</evidence>
<keyword evidence="1" id="KW-0378">Hydrolase</keyword>
<accession>A0A6B9VDC8</accession>
<sequence>MISPSSFASPPMISTNNQELRTLIPKGFEVIGALAHGASADAQAAVHAARRLRKLLYGEGEGDNRPLI</sequence>
<proteinExistence type="predicted"/>
<protein>
    <submittedName>
        <fullName evidence="1">Putative Ufm1-specific protease</fullName>
    </submittedName>
</protein>
<evidence type="ECO:0000313" key="1">
    <source>
        <dbReference type="EMBL" id="QHN78292.1"/>
    </source>
</evidence>
<dbReference type="AlphaFoldDB" id="A0A6B9VDC8"/>